<proteinExistence type="predicted"/>
<dbReference type="RefSeq" id="WP_068021583.1">
    <property type="nucleotide sequence ID" value="NZ_QQAZ01000006.1"/>
</dbReference>
<dbReference type="OrthoDB" id="9972911at2"/>
<keyword evidence="2" id="KW-1185">Reference proteome</keyword>
<protein>
    <submittedName>
        <fullName evidence="1">Uncharacterized protein</fullName>
    </submittedName>
</protein>
<dbReference type="STRING" id="1210089.GCA_001613165_03986"/>
<name>A0A370H281_9NOCA</name>
<dbReference type="Proteomes" id="UP000255355">
    <property type="component" value="Unassembled WGS sequence"/>
</dbReference>
<reference evidence="1 2" key="1">
    <citation type="submission" date="2018-07" db="EMBL/GenBank/DDBJ databases">
        <title>Genomic Encyclopedia of Type Strains, Phase IV (KMG-IV): sequencing the most valuable type-strain genomes for metagenomic binning, comparative biology and taxonomic classification.</title>
        <authorList>
            <person name="Goeker M."/>
        </authorList>
    </citation>
    <scope>NUCLEOTIDE SEQUENCE [LARGE SCALE GENOMIC DNA]</scope>
    <source>
        <strain evidence="1 2">DSM 44952</strain>
    </source>
</reference>
<organism evidence="1 2">
    <name type="scientific">Nocardia mexicana</name>
    <dbReference type="NCBI Taxonomy" id="279262"/>
    <lineage>
        <taxon>Bacteria</taxon>
        <taxon>Bacillati</taxon>
        <taxon>Actinomycetota</taxon>
        <taxon>Actinomycetes</taxon>
        <taxon>Mycobacteriales</taxon>
        <taxon>Nocardiaceae</taxon>
        <taxon>Nocardia</taxon>
    </lineage>
</organism>
<gene>
    <name evidence="1" type="ORF">DFR68_106558</name>
</gene>
<dbReference type="AlphaFoldDB" id="A0A370H281"/>
<comment type="caution">
    <text evidence="1">The sequence shown here is derived from an EMBL/GenBank/DDBJ whole genome shotgun (WGS) entry which is preliminary data.</text>
</comment>
<accession>A0A370H281</accession>
<sequence length="93" mass="10545">MTEKIVEPVRITDNGVRSFIPPTFCFELRDLGDTLVETVSRVIHGERRDFDVVADLRLRHMAALGRITDYDAGPQARVPGKQFTIDQVIHVPE</sequence>
<evidence type="ECO:0000313" key="2">
    <source>
        <dbReference type="Proteomes" id="UP000255355"/>
    </source>
</evidence>
<dbReference type="EMBL" id="QQAZ01000006">
    <property type="protein sequence ID" value="RDI50119.1"/>
    <property type="molecule type" value="Genomic_DNA"/>
</dbReference>
<evidence type="ECO:0000313" key="1">
    <source>
        <dbReference type="EMBL" id="RDI50119.1"/>
    </source>
</evidence>